<feature type="non-terminal residue" evidence="6">
    <location>
        <position position="76"/>
    </location>
</feature>
<sequence>MVAPKCPGTEVREEYKRGFGVPTLIAVHPENDPEGKGFEQAKAYAAATGGHKAGVLNSSFVAEVKSDLMGEQTILC</sequence>
<evidence type="ECO:0000313" key="7">
    <source>
        <dbReference type="Proteomes" id="UP000294823"/>
    </source>
</evidence>
<keyword evidence="3" id="KW-0100">Branched-chain amino acid biosynthesis</keyword>
<feature type="non-terminal residue" evidence="6">
    <location>
        <position position="1"/>
    </location>
</feature>
<keyword evidence="1 3" id="KW-0560">Oxidoreductase</keyword>
<evidence type="ECO:0000256" key="1">
    <source>
        <dbReference type="ARBA" id="ARBA00023002"/>
    </source>
</evidence>
<dbReference type="EMBL" id="SLTR01000752">
    <property type="protein sequence ID" value="TDA72503.1"/>
    <property type="molecule type" value="Genomic_DNA"/>
</dbReference>
<dbReference type="PANTHER" id="PTHR21371">
    <property type="entry name" value="KETOL-ACID REDUCTOISOMERASE, MITOCHONDRIAL"/>
    <property type="match status" value="1"/>
</dbReference>
<dbReference type="PANTHER" id="PTHR21371:SF1">
    <property type="entry name" value="KETOL-ACID REDUCTOISOMERASE, MITOCHONDRIAL"/>
    <property type="match status" value="1"/>
</dbReference>
<protein>
    <submittedName>
        <fullName evidence="6">Ketol-acid reductoisomerase</fullName>
        <ecNumber evidence="6">1.1.1.86</ecNumber>
    </submittedName>
</protein>
<comment type="pathway">
    <text evidence="2">Amino-acid biosynthesis.</text>
</comment>
<dbReference type="SUPFAM" id="SSF51735">
    <property type="entry name" value="NAD(P)-binding Rossmann-fold domains"/>
    <property type="match status" value="1"/>
</dbReference>
<dbReference type="PROSITE" id="PS51851">
    <property type="entry name" value="KARI_C"/>
    <property type="match status" value="1"/>
</dbReference>
<dbReference type="InterPro" id="IPR013023">
    <property type="entry name" value="KARI"/>
</dbReference>
<accession>A0ABY2D256</accession>
<comment type="caution">
    <text evidence="3">Lacks conserved residue(s) required for the propagation of feature annotation.</text>
</comment>
<evidence type="ECO:0000259" key="5">
    <source>
        <dbReference type="PROSITE" id="PS51851"/>
    </source>
</evidence>
<dbReference type="Pfam" id="PF07991">
    <property type="entry name" value="KARI_N"/>
    <property type="match status" value="1"/>
</dbReference>
<evidence type="ECO:0000256" key="2">
    <source>
        <dbReference type="ARBA" id="ARBA00029440"/>
    </source>
</evidence>
<keyword evidence="3" id="KW-0460">Magnesium</keyword>
<gene>
    <name evidence="6" type="ORF">E0702_18420</name>
</gene>
<comment type="caution">
    <text evidence="6">The sequence shown here is derived from an EMBL/GenBank/DDBJ whole genome shotgun (WGS) entry which is preliminary data.</text>
</comment>
<feature type="binding site" evidence="3">
    <location>
        <position position="71"/>
    </location>
    <ligand>
        <name>Mg(2+)</name>
        <dbReference type="ChEBI" id="CHEBI:18420"/>
        <label>1</label>
    </ligand>
</feature>
<evidence type="ECO:0000313" key="6">
    <source>
        <dbReference type="EMBL" id="TDA72503.1"/>
    </source>
</evidence>
<dbReference type="EC" id="1.1.1.86" evidence="6"/>
<keyword evidence="7" id="KW-1185">Reference proteome</keyword>
<feature type="domain" description="KARI C-terminal knotted" evidence="5">
    <location>
        <begin position="59"/>
        <end position="76"/>
    </location>
</feature>
<dbReference type="GO" id="GO:0004455">
    <property type="term" value="F:ketol-acid reductoisomerase activity"/>
    <property type="evidence" value="ECO:0007669"/>
    <property type="project" value="UniProtKB-EC"/>
</dbReference>
<dbReference type="InterPro" id="IPR036291">
    <property type="entry name" value="NAD(P)-bd_dom_sf"/>
</dbReference>
<comment type="similarity">
    <text evidence="3">Belongs to the ketol-acid reductoisomerase family.</text>
</comment>
<reference evidence="6 7" key="1">
    <citation type="submission" date="2019-03" db="EMBL/GenBank/DDBJ databases">
        <title>Halomonas marinisediminis sp. nov., a moderately halophilic bacterium isolated from the Bohai Gulf.</title>
        <authorList>
            <person name="Ji X."/>
        </authorList>
    </citation>
    <scope>NUCLEOTIDE SEQUENCE [LARGE SCALE GENOMIC DNA]</scope>
    <source>
        <strain evidence="6 7">204</strain>
    </source>
</reference>
<feature type="binding site" evidence="3">
    <location>
        <position position="67"/>
    </location>
    <ligand>
        <name>Mg(2+)</name>
        <dbReference type="ChEBI" id="CHEBI:18420"/>
        <label>1</label>
    </ligand>
</feature>
<evidence type="ECO:0000256" key="3">
    <source>
        <dbReference type="PROSITE-ProRule" id="PRU01198"/>
    </source>
</evidence>
<name>A0ABY2D256_9GAMM</name>
<feature type="domain" description="KARI N-terminal Rossmann" evidence="4">
    <location>
        <begin position="1"/>
        <end position="58"/>
    </location>
</feature>
<proteinExistence type="inferred from homology"/>
<evidence type="ECO:0000259" key="4">
    <source>
        <dbReference type="PROSITE" id="PS51850"/>
    </source>
</evidence>
<feature type="binding site" evidence="3">
    <location>
        <position position="67"/>
    </location>
    <ligand>
        <name>Mg(2+)</name>
        <dbReference type="ChEBI" id="CHEBI:18420"/>
        <label>2</label>
    </ligand>
</feature>
<dbReference type="PROSITE" id="PS51850">
    <property type="entry name" value="KARI_N"/>
    <property type="match status" value="1"/>
</dbReference>
<organism evidence="6 7">
    <name type="scientific">Halomonas marinisediminis</name>
    <dbReference type="NCBI Taxonomy" id="2546095"/>
    <lineage>
        <taxon>Bacteria</taxon>
        <taxon>Pseudomonadati</taxon>
        <taxon>Pseudomonadota</taxon>
        <taxon>Gammaproteobacteria</taxon>
        <taxon>Oceanospirillales</taxon>
        <taxon>Halomonadaceae</taxon>
        <taxon>Halomonas</taxon>
    </lineage>
</organism>
<keyword evidence="3" id="KW-0479">Metal-binding</keyword>
<keyword evidence="3" id="KW-0028">Amino-acid biosynthesis</keyword>
<dbReference type="InterPro" id="IPR000506">
    <property type="entry name" value="KARI_C"/>
</dbReference>
<dbReference type="Proteomes" id="UP000294823">
    <property type="component" value="Unassembled WGS sequence"/>
</dbReference>
<dbReference type="Gene3D" id="3.40.50.720">
    <property type="entry name" value="NAD(P)-binding Rossmann-like Domain"/>
    <property type="match status" value="1"/>
</dbReference>
<dbReference type="InterPro" id="IPR013116">
    <property type="entry name" value="KARI_N"/>
</dbReference>